<feature type="compositionally biased region" description="Low complexity" evidence="1">
    <location>
        <begin position="166"/>
        <end position="211"/>
    </location>
</feature>
<accession>A0A238H585</accession>
<gene>
    <name evidence="2" type="ORF">BSIN_3326</name>
</gene>
<feature type="region of interest" description="Disordered" evidence="1">
    <location>
        <begin position="156"/>
        <end position="226"/>
    </location>
</feature>
<dbReference type="Proteomes" id="UP000198460">
    <property type="component" value="Unassembled WGS sequence"/>
</dbReference>
<name>A0A238H585_9BURK</name>
<evidence type="ECO:0000313" key="3">
    <source>
        <dbReference type="Proteomes" id="UP000198460"/>
    </source>
</evidence>
<dbReference type="EMBL" id="FXAN01000052">
    <property type="protein sequence ID" value="SMG00257.1"/>
    <property type="molecule type" value="Genomic_DNA"/>
</dbReference>
<dbReference type="InterPro" id="IPR050026">
    <property type="entry name" value="PHA_gran_PhaM_N"/>
</dbReference>
<feature type="compositionally biased region" description="Low complexity" evidence="1">
    <location>
        <begin position="275"/>
        <end position="315"/>
    </location>
</feature>
<protein>
    <submittedName>
        <fullName evidence="2">Alginate regulatory protein AlgP</fullName>
    </submittedName>
</protein>
<dbReference type="NCBIfam" id="NF043076">
    <property type="entry name" value="PHA_gran_PhaM"/>
    <property type="match status" value="1"/>
</dbReference>
<feature type="region of interest" description="Disordered" evidence="1">
    <location>
        <begin position="247"/>
        <end position="322"/>
    </location>
</feature>
<proteinExistence type="predicted"/>
<organism evidence="2 3">
    <name type="scientific">Burkholderia singularis</name>
    <dbReference type="NCBI Taxonomy" id="1503053"/>
    <lineage>
        <taxon>Bacteria</taxon>
        <taxon>Pseudomonadati</taxon>
        <taxon>Pseudomonadota</taxon>
        <taxon>Betaproteobacteria</taxon>
        <taxon>Burkholderiales</taxon>
        <taxon>Burkholderiaceae</taxon>
        <taxon>Burkholderia</taxon>
        <taxon>pseudomallei group</taxon>
    </lineage>
</organism>
<sequence length="322" mass="33248">MRAGFGPMPARAGFVKLDWARPFSASRVIRFRGSMMTDTTGSNPFSGFGGFQPAGFVDKMWDMMRLAPFGGIGAFPGAPQGMPPSLSAMSDLMAPLASVDELDKRITDLRAVEQWLKLNLGMLQSAIQALEVQRATLATLRAFGAFAQTSMNAAGAALSPDKPASREAPPAESPKASTSIWRDAGTSASADSTAARGASAADAPADASTSDDAAKPPPGADAFDPAGWWNLLQSQFDQLARFAMSQPGFAPPAGAPGPQSAAETPAAARKKPPVTRRAAPPRAQADADLAQADADLAQADAQTDPPARTKPAAAKKAAKRGA</sequence>
<feature type="compositionally biased region" description="Low complexity" evidence="1">
    <location>
        <begin position="256"/>
        <end position="267"/>
    </location>
</feature>
<evidence type="ECO:0000256" key="1">
    <source>
        <dbReference type="SAM" id="MobiDB-lite"/>
    </source>
</evidence>
<reference evidence="2 3" key="1">
    <citation type="submission" date="2017-04" db="EMBL/GenBank/DDBJ databases">
        <authorList>
            <person name="Afonso C.L."/>
            <person name="Miller P.J."/>
            <person name="Scott M.A."/>
            <person name="Spackman E."/>
            <person name="Goraichik I."/>
            <person name="Dimitrov K.M."/>
            <person name="Suarez D.L."/>
            <person name="Swayne D.E."/>
        </authorList>
    </citation>
    <scope>NUCLEOTIDE SEQUENCE [LARGE SCALE GENOMIC DNA]</scope>
    <source>
        <strain evidence="2">LMG 28154</strain>
    </source>
</reference>
<evidence type="ECO:0000313" key="2">
    <source>
        <dbReference type="EMBL" id="SMG00257.1"/>
    </source>
</evidence>
<dbReference type="AlphaFoldDB" id="A0A238H585"/>